<dbReference type="PROSITE" id="PS51194">
    <property type="entry name" value="HELICASE_CTER"/>
    <property type="match status" value="1"/>
</dbReference>
<dbReference type="SMART" id="SM00490">
    <property type="entry name" value="HELICc"/>
    <property type="match status" value="1"/>
</dbReference>
<dbReference type="CDD" id="cd18010">
    <property type="entry name" value="DEXHc_HARP_SMARCAL1"/>
    <property type="match status" value="1"/>
</dbReference>
<dbReference type="InterPro" id="IPR000330">
    <property type="entry name" value="SNF2_N"/>
</dbReference>
<feature type="compositionally biased region" description="Polar residues" evidence="9">
    <location>
        <begin position="1669"/>
        <end position="1681"/>
    </location>
</feature>
<feature type="compositionally biased region" description="Low complexity" evidence="9">
    <location>
        <begin position="1426"/>
        <end position="1445"/>
    </location>
</feature>
<evidence type="ECO:0000313" key="13">
    <source>
        <dbReference type="EMBL" id="CAH3184694.1"/>
    </source>
</evidence>
<evidence type="ECO:0000256" key="2">
    <source>
        <dbReference type="ARBA" id="ARBA00022741"/>
    </source>
</evidence>
<keyword evidence="14" id="KW-1185">Reference proteome</keyword>
<dbReference type="PANTHER" id="PTHR45766">
    <property type="entry name" value="DNA ANNEALING HELICASE AND ENDONUCLEASE ZRANB3 FAMILY MEMBER"/>
    <property type="match status" value="1"/>
</dbReference>
<feature type="region of interest" description="Disordered" evidence="9">
    <location>
        <begin position="949"/>
        <end position="1018"/>
    </location>
</feature>
<feature type="compositionally biased region" description="Basic and acidic residues" evidence="9">
    <location>
        <begin position="1239"/>
        <end position="1249"/>
    </location>
</feature>
<dbReference type="CDD" id="cd18793">
    <property type="entry name" value="SF2_C_SNF"/>
    <property type="match status" value="1"/>
</dbReference>
<dbReference type="Pfam" id="PF00176">
    <property type="entry name" value="SNF2-rel_dom"/>
    <property type="match status" value="1"/>
</dbReference>
<feature type="region of interest" description="Disordered" evidence="9">
    <location>
        <begin position="598"/>
        <end position="621"/>
    </location>
</feature>
<protein>
    <recommendedName>
        <fullName evidence="15">DNA annealing helicase and endonuclease ZRANB3</fullName>
    </recommendedName>
</protein>
<dbReference type="CDD" id="cd00085">
    <property type="entry name" value="HNHc"/>
    <property type="match status" value="1"/>
</dbReference>
<name>A0ABN8S1G8_9CNID</name>
<dbReference type="Gene3D" id="2.30.30.380">
    <property type="entry name" value="Zn-finger domain of Sec23/24"/>
    <property type="match status" value="2"/>
</dbReference>
<evidence type="ECO:0000256" key="1">
    <source>
        <dbReference type="ARBA" id="ARBA00022723"/>
    </source>
</evidence>
<evidence type="ECO:0008006" key="15">
    <source>
        <dbReference type="Google" id="ProtNLM"/>
    </source>
</evidence>
<dbReference type="InterPro" id="IPR036443">
    <property type="entry name" value="Znf_RanBP2_sf"/>
</dbReference>
<keyword evidence="7" id="KW-0067">ATP-binding</keyword>
<dbReference type="SMART" id="SM00547">
    <property type="entry name" value="ZnF_RBZ"/>
    <property type="match status" value="2"/>
</dbReference>
<dbReference type="InterPro" id="IPR027417">
    <property type="entry name" value="P-loop_NTPase"/>
</dbReference>
<evidence type="ECO:0000259" key="12">
    <source>
        <dbReference type="PROSITE" id="PS51194"/>
    </source>
</evidence>
<feature type="region of interest" description="Disordered" evidence="9">
    <location>
        <begin position="1184"/>
        <end position="1261"/>
    </location>
</feature>
<evidence type="ECO:0000256" key="4">
    <source>
        <dbReference type="ARBA" id="ARBA00022801"/>
    </source>
</evidence>
<sequence length="1867" mass="208182">MATSAISLNFLPFPLRKALLKFQKKGVQFGISKQGRCLIGDEMGLGKTLQAISIAYHYKNAWPLLIVAPSSVKFSWIEEIEKWLPEVEPHNLNLIRSGSDISNLDKAVIHIVGYGLLSVGTSKLLLQALENQKFNVIILDESHYLKTRNAARTKRLHQLCTKAKHAILLSGTPSLARPRELYFQLDIVCPGKFGKYNSFVKRYCDAHNVFYRGAQRYDTSGASNLEELYHLLKENVMIRRLKKEVLTQLPPKRRQKVVFDISESSSKYKKEMQKTMNDFKKCSAMLKGETEDSSIQSPLFEMNRLSTLLYHYTGLVKIGPVLKYIEDLAQGMDSKFIVFFRHRLVCQAIVQKLVTLKLKHICIAGDVPSGMRGDLVHSFQTDPQVRIAVLSIEAASFGLTLTAAHHVVFAELHYTPGVIIQAEDRAHRIGQTLPVNVHYLIARGTVDEILWGMIRRKVYVTSSTLDGECKELKAEDGDEDQSRQLTACAAWVQDHEEDAGELEDFVMAQLSSKTLKEDQNQRDLRSFFTPTSSSRRNNFLENNEGVSERSKIQKGVMSVSGSNAEQQIFVLDSDDDDNMSIKWDDVDDDALMSVSLEVPKRDGETADEHSKQTSVKNVEGDHKLEAEQAEQLEANDKLEAKVKPDSEEEHSALKPKKLKFKKEKDGKLTFTKSKSVTKLQKKESACESSLKFVGDDPDTESQTMQSYLEDAAVEPIKTTDKENYKETVACNSGPSNRKDRGFLASLQEADIDCISLVCKTASSITLQRKSELLSNDTALETGNQEGCDDGSEAKLKEKYSPFEQESVSPLEAEKHCDSKKDACSSQTESLSINDSSFVDHNEHKKLQETPGTTTLHQSDITEIHPQLGITEPEDHLSGNQTVEHSVSFLSPITDTITLDTVSSLSQTRGCTSEDNQVYYPEKQMTKCNDSISSLDLSKPLQHFGNSALDSVSQREGDEQNSASAVLEEDSSDDFQASTIRQTQAAAKALAQNSGKSKKGKSRRKKTNNRKAVQEKRTHSIYKEPPSWSCSACTLINDGQLLECSICLTPRVTDDSTSTTVHMDADIEHSITKSQHVVEVETKGLSAVQKDSRNISCYSANGELGDEETTASPNETGGINRVDENTVVQDLCNTPGERSAGKESDVMAALDDSGLPSWSCSFCTFSNMSQMIECSMCLTPRRRSQRKTTSTYARQVERRRSYDVTINSDNMSRKRRRKTDLGKTDESSSVESSPILTGAEDNHLLTETEKSLTPQTTKSSYCESNSVSDSIAVFDHEKEVTISRPRKRLKLGECKEVKKEVIDPDDMMNTSTCSSDLSAGVIVEKPSDDSMNGDQTETTQLKTKKLQCGNNDVVMELSDLSDHSVNKAECETALSTPSSEITVVEDSSSKVVENLEELKAAAEEMFMTEWDDSDNCWWEDEVEEDSSSGQSSGVSSGETTSSSPSSAQLYSGFTKCSNLYSVPELRNKLQSTPEQPKPSVTTEPSELNSHYKVSPIVGQQDSFVAESDAAFEEEEIEEPEDTSEPMKLKFCLSLYTERVYLYSEDNKPLGINFCMSDVINGNTEDLPSILYHEYNLSQVKRFLDGWKRMGEGKKRVLRKSALVFDDPLGAYEQARKGLKRESNYVRHPSQETRIKRIIDAAAEIGGKVKVVRKPTVTTNKAKTKEDDKTANSNQSNPTSADAGSTRDKTCHQAVRADGMPLCLFCAGPVNFADKLKCHDWEKRFCSHDCKNEYQVRGSGTAARRALFEAERGVCQLCSLDAHSLFVNVKALQVRDRPAYLAETPYASLPEKTLKKMVMEPQEGMFWEADHITPVSEGGGECGLDNFRTLCVMCHRKVTEELNKRLKQRKNLQYAAGYADISAFFRPVS</sequence>
<dbReference type="Pfam" id="PF00271">
    <property type="entry name" value="Helicase_C"/>
    <property type="match status" value="1"/>
</dbReference>
<feature type="region of interest" description="Disordered" evidence="9">
    <location>
        <begin position="1467"/>
        <end position="1487"/>
    </location>
</feature>
<dbReference type="Gene3D" id="1.10.30.50">
    <property type="match status" value="1"/>
</dbReference>
<dbReference type="SMART" id="SM00487">
    <property type="entry name" value="DEXDc"/>
    <property type="match status" value="1"/>
</dbReference>
<evidence type="ECO:0000313" key="14">
    <source>
        <dbReference type="Proteomes" id="UP001159405"/>
    </source>
</evidence>
<evidence type="ECO:0000256" key="6">
    <source>
        <dbReference type="ARBA" id="ARBA00022833"/>
    </source>
</evidence>
<reference evidence="13 14" key="1">
    <citation type="submission" date="2022-05" db="EMBL/GenBank/DDBJ databases">
        <authorList>
            <consortium name="Genoscope - CEA"/>
            <person name="William W."/>
        </authorList>
    </citation>
    <scope>NUCLEOTIDE SEQUENCE [LARGE SCALE GENOMIC DNA]</scope>
</reference>
<feature type="compositionally biased region" description="Basic and acidic residues" evidence="9">
    <location>
        <begin position="598"/>
        <end position="611"/>
    </location>
</feature>
<gene>
    <name evidence="13" type="ORF">PLOB_00030708</name>
</gene>
<accession>A0ABN8S1G8</accession>
<evidence type="ECO:0000256" key="5">
    <source>
        <dbReference type="ARBA" id="ARBA00022806"/>
    </source>
</evidence>
<evidence type="ECO:0000259" key="10">
    <source>
        <dbReference type="PROSITE" id="PS50199"/>
    </source>
</evidence>
<dbReference type="PANTHER" id="PTHR45766:SF3">
    <property type="entry name" value="DNA ANNEALING HELICASE AND ENDONUCLEASE ZRANB3"/>
    <property type="match status" value="1"/>
</dbReference>
<dbReference type="PROSITE" id="PS50199">
    <property type="entry name" value="ZF_RANBP2_2"/>
    <property type="match status" value="2"/>
</dbReference>
<feature type="region of interest" description="Disordered" evidence="9">
    <location>
        <begin position="1419"/>
        <end position="1446"/>
    </location>
</feature>
<evidence type="ECO:0000256" key="8">
    <source>
        <dbReference type="PROSITE-ProRule" id="PRU00322"/>
    </source>
</evidence>
<feature type="domain" description="Helicase C-terminal" evidence="12">
    <location>
        <begin position="320"/>
        <end position="480"/>
    </location>
</feature>
<dbReference type="InterPro" id="IPR038718">
    <property type="entry name" value="SNF2-like_sf"/>
</dbReference>
<evidence type="ECO:0000256" key="3">
    <source>
        <dbReference type="ARBA" id="ARBA00022771"/>
    </source>
</evidence>
<dbReference type="PROSITE" id="PS51192">
    <property type="entry name" value="HELICASE_ATP_BIND_1"/>
    <property type="match status" value="1"/>
</dbReference>
<feature type="compositionally biased region" description="Polar residues" evidence="9">
    <location>
        <begin position="973"/>
        <end position="984"/>
    </location>
</feature>
<dbReference type="EMBL" id="CALNXK010000396">
    <property type="protein sequence ID" value="CAH3184694.1"/>
    <property type="molecule type" value="Genomic_DNA"/>
</dbReference>
<keyword evidence="1" id="KW-0479">Metal-binding</keyword>
<keyword evidence="5" id="KW-0347">Helicase</keyword>
<keyword evidence="2" id="KW-0547">Nucleotide-binding</keyword>
<feature type="domain" description="RanBP2-type" evidence="10">
    <location>
        <begin position="1151"/>
        <end position="1182"/>
    </location>
</feature>
<keyword evidence="6" id="KW-0862">Zinc</keyword>
<dbReference type="InterPro" id="IPR001876">
    <property type="entry name" value="Znf_RanBP2"/>
</dbReference>
<dbReference type="InterPro" id="IPR014001">
    <property type="entry name" value="Helicase_ATP-bd"/>
</dbReference>
<dbReference type="Pfam" id="PF01844">
    <property type="entry name" value="HNH"/>
    <property type="match status" value="1"/>
</dbReference>
<evidence type="ECO:0000259" key="11">
    <source>
        <dbReference type="PROSITE" id="PS51192"/>
    </source>
</evidence>
<dbReference type="InterPro" id="IPR001650">
    <property type="entry name" value="Helicase_C-like"/>
</dbReference>
<keyword evidence="3 8" id="KW-0863">Zinc-finger</keyword>
<evidence type="ECO:0000256" key="9">
    <source>
        <dbReference type="SAM" id="MobiDB-lite"/>
    </source>
</evidence>
<dbReference type="InterPro" id="IPR003615">
    <property type="entry name" value="HNH_nuc"/>
</dbReference>
<dbReference type="SUPFAM" id="SSF90209">
    <property type="entry name" value="Ran binding protein zinc finger-like"/>
    <property type="match status" value="1"/>
</dbReference>
<feature type="compositionally biased region" description="Polar residues" evidence="9">
    <location>
        <begin position="1250"/>
        <end position="1261"/>
    </location>
</feature>
<dbReference type="PROSITE" id="PS01358">
    <property type="entry name" value="ZF_RANBP2_1"/>
    <property type="match status" value="2"/>
</dbReference>
<feature type="compositionally biased region" description="Basic residues" evidence="9">
    <location>
        <begin position="995"/>
        <end position="1008"/>
    </location>
</feature>
<organism evidence="13 14">
    <name type="scientific">Porites lobata</name>
    <dbReference type="NCBI Taxonomy" id="104759"/>
    <lineage>
        <taxon>Eukaryota</taxon>
        <taxon>Metazoa</taxon>
        <taxon>Cnidaria</taxon>
        <taxon>Anthozoa</taxon>
        <taxon>Hexacorallia</taxon>
        <taxon>Scleractinia</taxon>
        <taxon>Fungiina</taxon>
        <taxon>Poritidae</taxon>
        <taxon>Porites</taxon>
    </lineage>
</organism>
<feature type="domain" description="RanBP2-type" evidence="10">
    <location>
        <begin position="1022"/>
        <end position="1052"/>
    </location>
</feature>
<dbReference type="InterPro" id="IPR049730">
    <property type="entry name" value="SNF2/RAD54-like_C"/>
</dbReference>
<proteinExistence type="predicted"/>
<dbReference type="Proteomes" id="UP001159405">
    <property type="component" value="Unassembled WGS sequence"/>
</dbReference>
<evidence type="ECO:0000256" key="7">
    <source>
        <dbReference type="ARBA" id="ARBA00022840"/>
    </source>
</evidence>
<dbReference type="InterPro" id="IPR002711">
    <property type="entry name" value="HNH"/>
</dbReference>
<comment type="caution">
    <text evidence="13">The sequence shown here is derived from an EMBL/GenBank/DDBJ whole genome shotgun (WGS) entry which is preliminary data.</text>
</comment>
<feature type="domain" description="Helicase ATP-binding" evidence="11">
    <location>
        <begin position="28"/>
        <end position="191"/>
    </location>
</feature>
<dbReference type="SUPFAM" id="SSF52540">
    <property type="entry name" value="P-loop containing nucleoside triphosphate hydrolases"/>
    <property type="match status" value="2"/>
</dbReference>
<feature type="region of interest" description="Disordered" evidence="9">
    <location>
        <begin position="1098"/>
        <end position="1119"/>
    </location>
</feature>
<feature type="region of interest" description="Disordered" evidence="9">
    <location>
        <begin position="1654"/>
        <end position="1686"/>
    </location>
</feature>
<dbReference type="Gene3D" id="3.40.50.300">
    <property type="entry name" value="P-loop containing nucleotide triphosphate hydrolases"/>
    <property type="match status" value="1"/>
</dbReference>
<keyword evidence="4" id="KW-0378">Hydrolase</keyword>
<dbReference type="Gene3D" id="3.40.50.10810">
    <property type="entry name" value="Tandem AAA-ATPase domain"/>
    <property type="match status" value="1"/>
</dbReference>